<reference evidence="1 2" key="1">
    <citation type="journal article" date="2024" name="Chem. Sci.">
        <title>Discovery of megapolipeptins by genome mining of a Burkholderiales bacteria collection.</title>
        <authorList>
            <person name="Paulo B.S."/>
            <person name="Recchia M.J.J."/>
            <person name="Lee S."/>
            <person name="Fergusson C.H."/>
            <person name="Romanowski S.B."/>
            <person name="Hernandez A."/>
            <person name="Krull N."/>
            <person name="Liu D.Y."/>
            <person name="Cavanagh H."/>
            <person name="Bos A."/>
            <person name="Gray C.A."/>
            <person name="Murphy B.T."/>
            <person name="Linington R.G."/>
            <person name="Eustaquio A.S."/>
        </authorList>
    </citation>
    <scope>NUCLEOTIDE SEQUENCE [LARGE SCALE GENOMIC DNA]</scope>
    <source>
        <strain evidence="1 2">RL18-126-BIB-B</strain>
    </source>
</reference>
<evidence type="ECO:0000313" key="1">
    <source>
        <dbReference type="EMBL" id="MFM0107997.1"/>
    </source>
</evidence>
<feature type="non-terminal residue" evidence="1">
    <location>
        <position position="344"/>
    </location>
</feature>
<proteinExistence type="predicted"/>
<name>A0ACC7NKA5_9BURK</name>
<gene>
    <name evidence="1" type="ORF">PQR01_32285</name>
</gene>
<dbReference type="EMBL" id="JAQQDW010000098">
    <property type="protein sequence ID" value="MFM0107997.1"/>
    <property type="molecule type" value="Genomic_DNA"/>
</dbReference>
<evidence type="ECO:0000313" key="2">
    <source>
        <dbReference type="Proteomes" id="UP001629235"/>
    </source>
</evidence>
<comment type="caution">
    <text evidence="1">The sequence shown here is derived from an EMBL/GenBank/DDBJ whole genome shotgun (WGS) entry which is preliminary data.</text>
</comment>
<keyword evidence="2" id="KW-1185">Reference proteome</keyword>
<sequence>MESGEVRLNGSDYDTINYIGSLSANLNVFGMATLEDAPFRNVSDKSADGFEDLRTFFWKEDLWCLASARRNADDTNTMALLKISGNRIAESYLLESPLGASREKNWMPFVSDGKLHAIHTMNPLTIVEINEHGATVSLRKTLKVPKDLLGSSQLVRWKDGWLCVVHERSRGKKRLYKHRFVYFDPGWEAMLSEPFYWKEYGVEFCCGLAVHDGIVAVGFGVNDSEAIIAQFNEIDIDRLLEWGWGWNLWPPFAGCISMLIEGLRHPASPWRIRRRPDLPCSQTLAGLLVRVASGKVRKCAIRWIDLRAVHHNAERVVSTIEHLVHHRLDVVSLSRLIVLAEFGA</sequence>
<organism evidence="1 2">
    <name type="scientific">Paraburkholderia rhynchosiae</name>
    <dbReference type="NCBI Taxonomy" id="487049"/>
    <lineage>
        <taxon>Bacteria</taxon>
        <taxon>Pseudomonadati</taxon>
        <taxon>Pseudomonadota</taxon>
        <taxon>Betaproteobacteria</taxon>
        <taxon>Burkholderiales</taxon>
        <taxon>Burkholderiaceae</taxon>
        <taxon>Paraburkholderia</taxon>
    </lineage>
</organism>
<dbReference type="Proteomes" id="UP001629235">
    <property type="component" value="Unassembled WGS sequence"/>
</dbReference>
<protein>
    <submittedName>
        <fullName evidence="1">Uncharacterized protein</fullName>
    </submittedName>
</protein>
<accession>A0ACC7NKA5</accession>